<dbReference type="EMBL" id="GBXM01045546">
    <property type="protein sequence ID" value="JAH63031.1"/>
    <property type="molecule type" value="Transcribed_RNA"/>
</dbReference>
<dbReference type="AlphaFoldDB" id="A0A0E9UB20"/>
<reference evidence="1" key="2">
    <citation type="journal article" date="2015" name="Fish Shellfish Immunol.">
        <title>Early steps in the European eel (Anguilla anguilla)-Vibrio vulnificus interaction in the gills: Role of the RtxA13 toxin.</title>
        <authorList>
            <person name="Callol A."/>
            <person name="Pajuelo D."/>
            <person name="Ebbesson L."/>
            <person name="Teles M."/>
            <person name="MacKenzie S."/>
            <person name="Amaro C."/>
        </authorList>
    </citation>
    <scope>NUCLEOTIDE SEQUENCE</scope>
</reference>
<accession>A0A0E9UB20</accession>
<protein>
    <submittedName>
        <fullName evidence="1">Uncharacterized protein</fullName>
    </submittedName>
</protein>
<reference evidence="1" key="1">
    <citation type="submission" date="2014-11" db="EMBL/GenBank/DDBJ databases">
        <authorList>
            <person name="Amaro Gonzalez C."/>
        </authorList>
    </citation>
    <scope>NUCLEOTIDE SEQUENCE</scope>
</reference>
<sequence>MGACGLSLDRTVDWTGKDFRQQLSNNNTSLQPRQPEVCSQC</sequence>
<organism evidence="1">
    <name type="scientific">Anguilla anguilla</name>
    <name type="common">European freshwater eel</name>
    <name type="synonym">Muraena anguilla</name>
    <dbReference type="NCBI Taxonomy" id="7936"/>
    <lineage>
        <taxon>Eukaryota</taxon>
        <taxon>Metazoa</taxon>
        <taxon>Chordata</taxon>
        <taxon>Craniata</taxon>
        <taxon>Vertebrata</taxon>
        <taxon>Euteleostomi</taxon>
        <taxon>Actinopterygii</taxon>
        <taxon>Neopterygii</taxon>
        <taxon>Teleostei</taxon>
        <taxon>Anguilliformes</taxon>
        <taxon>Anguillidae</taxon>
        <taxon>Anguilla</taxon>
    </lineage>
</organism>
<name>A0A0E9UB20_ANGAN</name>
<evidence type="ECO:0000313" key="1">
    <source>
        <dbReference type="EMBL" id="JAH63031.1"/>
    </source>
</evidence>
<proteinExistence type="predicted"/>